<evidence type="ECO:0000313" key="1">
    <source>
        <dbReference type="EMBL" id="RAR05553.1"/>
    </source>
</evidence>
<dbReference type="EMBL" id="QGDH01000131">
    <property type="protein sequence ID" value="RAR05553.1"/>
    <property type="molecule type" value="Genomic_DNA"/>
</dbReference>
<protein>
    <submittedName>
        <fullName evidence="1">Uncharacterized protein</fullName>
    </submittedName>
</protein>
<accession>A0A364MWB2</accession>
<dbReference type="Proteomes" id="UP000249619">
    <property type="component" value="Unassembled WGS sequence"/>
</dbReference>
<gene>
    <name evidence="1" type="ORF">DDE83_007332</name>
</gene>
<organism evidence="1 2">
    <name type="scientific">Stemphylium lycopersici</name>
    <name type="common">Tomato gray leaf spot disease fungus</name>
    <name type="synonym">Thyrospora lycopersici</name>
    <dbReference type="NCBI Taxonomy" id="183478"/>
    <lineage>
        <taxon>Eukaryota</taxon>
        <taxon>Fungi</taxon>
        <taxon>Dikarya</taxon>
        <taxon>Ascomycota</taxon>
        <taxon>Pezizomycotina</taxon>
        <taxon>Dothideomycetes</taxon>
        <taxon>Pleosporomycetidae</taxon>
        <taxon>Pleosporales</taxon>
        <taxon>Pleosporineae</taxon>
        <taxon>Pleosporaceae</taxon>
        <taxon>Stemphylium</taxon>
    </lineage>
</organism>
<keyword evidence="2" id="KW-1185">Reference proteome</keyword>
<sequence>MVRWAAVERVQGGLLVHVDRLMGQNPRTGGWLKTNMLQQGCLTSTLSVQGLAACAAGAIATLLWLSTVCQLGLAEGPLAHSQDGNSVLALGARSLSAG</sequence>
<name>A0A364MWB2_STELY</name>
<dbReference type="AlphaFoldDB" id="A0A364MWB2"/>
<comment type="caution">
    <text evidence="1">The sequence shown here is derived from an EMBL/GenBank/DDBJ whole genome shotgun (WGS) entry which is preliminary data.</text>
</comment>
<evidence type="ECO:0000313" key="2">
    <source>
        <dbReference type="Proteomes" id="UP000249619"/>
    </source>
</evidence>
<proteinExistence type="predicted"/>
<reference evidence="2" key="1">
    <citation type="submission" date="2018-05" db="EMBL/GenBank/DDBJ databases">
        <title>Draft genome sequence of Stemphylium lycopersici strain CIDEFI 213.</title>
        <authorList>
            <person name="Medina R."/>
            <person name="Franco M.E.E."/>
            <person name="Lucentini C.G."/>
            <person name="Saparrat M.C.N."/>
            <person name="Balatti P.A."/>
        </authorList>
    </citation>
    <scope>NUCLEOTIDE SEQUENCE [LARGE SCALE GENOMIC DNA]</scope>
    <source>
        <strain evidence="2">CIDEFI 213</strain>
    </source>
</reference>